<keyword evidence="9" id="KW-0520">NAD</keyword>
<evidence type="ECO:0000256" key="8">
    <source>
        <dbReference type="ARBA" id="ARBA00023014"/>
    </source>
</evidence>
<evidence type="ECO:0000259" key="12">
    <source>
        <dbReference type="PROSITE" id="PS51379"/>
    </source>
</evidence>
<keyword evidence="5" id="KW-0677">Repeat</keyword>
<keyword evidence="6" id="KW-1278">Translocase</keyword>
<dbReference type="EC" id="1.6.5.3" evidence="13"/>
<sequence length="157" mass="17768">MSKSISFPFPGLFKGMGVTFKAMVRPAPVTMYPDVKEIPVPRARGVISLDVDNCTVCMLCARECPDWCIYIEGHKEEQPPAKPGGRVKTRATLDRFDIDYSLCMYCGICVEVCPFNALFWSPEYEYSEPRIADLLHDKEKLTEWLATVPEPPALESR</sequence>
<dbReference type="GO" id="GO:0016020">
    <property type="term" value="C:membrane"/>
    <property type="evidence" value="ECO:0007669"/>
    <property type="project" value="InterPro"/>
</dbReference>
<evidence type="ECO:0000256" key="4">
    <source>
        <dbReference type="ARBA" id="ARBA00022723"/>
    </source>
</evidence>
<name>A0A3B0SD74_9ZZZZ</name>
<keyword evidence="2" id="KW-0004">4Fe-4S</keyword>
<dbReference type="SUPFAM" id="SSF54862">
    <property type="entry name" value="4Fe-4S ferredoxins"/>
    <property type="match status" value="1"/>
</dbReference>
<accession>A0A3B0SD74</accession>
<evidence type="ECO:0000256" key="9">
    <source>
        <dbReference type="ARBA" id="ARBA00023027"/>
    </source>
</evidence>
<evidence type="ECO:0000256" key="3">
    <source>
        <dbReference type="ARBA" id="ARBA00022719"/>
    </source>
</evidence>
<keyword evidence="11" id="KW-0472">Membrane</keyword>
<keyword evidence="4" id="KW-0479">Metal-binding</keyword>
<evidence type="ECO:0000256" key="2">
    <source>
        <dbReference type="ARBA" id="ARBA00022485"/>
    </source>
</evidence>
<keyword evidence="7" id="KW-0408">Iron</keyword>
<gene>
    <name evidence="13" type="ORF">MNBD_ACTINO01-1820</name>
</gene>
<dbReference type="GO" id="GO:0016651">
    <property type="term" value="F:oxidoreductase activity, acting on NAD(P)H"/>
    <property type="evidence" value="ECO:0007669"/>
    <property type="project" value="InterPro"/>
</dbReference>
<feature type="domain" description="4Fe-4S ferredoxin-type" evidence="12">
    <location>
        <begin position="45"/>
        <end position="74"/>
    </location>
</feature>
<dbReference type="Pfam" id="PF00037">
    <property type="entry name" value="Fer4"/>
    <property type="match status" value="1"/>
</dbReference>
<evidence type="ECO:0000256" key="7">
    <source>
        <dbReference type="ARBA" id="ARBA00023004"/>
    </source>
</evidence>
<dbReference type="PANTHER" id="PTHR10849:SF24">
    <property type="entry name" value="NADH-QUINONE OXIDOREDUCTASE SUBUNIT I 2"/>
    <property type="match status" value="1"/>
</dbReference>
<proteinExistence type="inferred from homology"/>
<dbReference type="GO" id="GO:0048038">
    <property type="term" value="F:quinone binding"/>
    <property type="evidence" value="ECO:0007669"/>
    <property type="project" value="UniProtKB-KW"/>
</dbReference>
<evidence type="ECO:0000313" key="13">
    <source>
        <dbReference type="EMBL" id="VAW01983.1"/>
    </source>
</evidence>
<dbReference type="InterPro" id="IPR017900">
    <property type="entry name" value="4Fe4S_Fe_S_CS"/>
</dbReference>
<dbReference type="PROSITE" id="PS00198">
    <property type="entry name" value="4FE4S_FER_1"/>
    <property type="match status" value="1"/>
</dbReference>
<keyword evidence="1" id="KW-1003">Cell membrane</keyword>
<dbReference type="GO" id="GO:0046872">
    <property type="term" value="F:metal ion binding"/>
    <property type="evidence" value="ECO:0007669"/>
    <property type="project" value="UniProtKB-KW"/>
</dbReference>
<organism evidence="13">
    <name type="scientific">hydrothermal vent metagenome</name>
    <dbReference type="NCBI Taxonomy" id="652676"/>
    <lineage>
        <taxon>unclassified sequences</taxon>
        <taxon>metagenomes</taxon>
        <taxon>ecological metagenomes</taxon>
    </lineage>
</organism>
<evidence type="ECO:0000256" key="6">
    <source>
        <dbReference type="ARBA" id="ARBA00022967"/>
    </source>
</evidence>
<reference evidence="13" key="1">
    <citation type="submission" date="2018-06" db="EMBL/GenBank/DDBJ databases">
        <authorList>
            <person name="Zhirakovskaya E."/>
        </authorList>
    </citation>
    <scope>NUCLEOTIDE SEQUENCE</scope>
</reference>
<evidence type="ECO:0000256" key="10">
    <source>
        <dbReference type="ARBA" id="ARBA00023075"/>
    </source>
</evidence>
<feature type="domain" description="4Fe-4S ferredoxin-type" evidence="12">
    <location>
        <begin position="94"/>
        <end position="123"/>
    </location>
</feature>
<evidence type="ECO:0000256" key="1">
    <source>
        <dbReference type="ARBA" id="ARBA00022475"/>
    </source>
</evidence>
<dbReference type="Gene3D" id="3.30.70.3270">
    <property type="match status" value="1"/>
</dbReference>
<evidence type="ECO:0000256" key="5">
    <source>
        <dbReference type="ARBA" id="ARBA00022737"/>
    </source>
</evidence>
<protein>
    <submittedName>
        <fullName evidence="13">NADH-ubiquinone oxidoreductase chain I</fullName>
        <ecNumber evidence="13">1.6.5.3</ecNumber>
    </submittedName>
</protein>
<dbReference type="AlphaFoldDB" id="A0A3B0SD74"/>
<evidence type="ECO:0000256" key="11">
    <source>
        <dbReference type="ARBA" id="ARBA00023136"/>
    </source>
</evidence>
<dbReference type="HAMAP" id="MF_01351">
    <property type="entry name" value="NDH1_NuoI"/>
    <property type="match status" value="1"/>
</dbReference>
<keyword evidence="3" id="KW-0874">Quinone</keyword>
<keyword evidence="10 13" id="KW-0830">Ubiquinone</keyword>
<dbReference type="EMBL" id="UOEI01000315">
    <property type="protein sequence ID" value="VAW01983.1"/>
    <property type="molecule type" value="Genomic_DNA"/>
</dbReference>
<dbReference type="PANTHER" id="PTHR10849">
    <property type="entry name" value="NADH DEHYDROGENASE UBIQUINONE IRON-SULFUR PROTEIN 8, MITOCHONDRIAL"/>
    <property type="match status" value="1"/>
</dbReference>
<dbReference type="PROSITE" id="PS51379">
    <property type="entry name" value="4FE4S_FER_2"/>
    <property type="match status" value="2"/>
</dbReference>
<keyword evidence="13" id="KW-0560">Oxidoreductase</keyword>
<dbReference type="GO" id="GO:0051539">
    <property type="term" value="F:4 iron, 4 sulfur cluster binding"/>
    <property type="evidence" value="ECO:0007669"/>
    <property type="project" value="UniProtKB-KW"/>
</dbReference>
<keyword evidence="8" id="KW-0411">Iron-sulfur</keyword>
<dbReference type="InterPro" id="IPR017896">
    <property type="entry name" value="4Fe4S_Fe-S-bd"/>
</dbReference>
<dbReference type="InterPro" id="IPR010226">
    <property type="entry name" value="NADH_quinone_OxRdtase_chainI"/>
</dbReference>